<name>A0A370GQI0_9BACI</name>
<dbReference type="Pfam" id="PF07875">
    <property type="entry name" value="Coat_F"/>
    <property type="match status" value="1"/>
</dbReference>
<proteinExistence type="predicted"/>
<dbReference type="InterPro" id="IPR012347">
    <property type="entry name" value="Ferritin-like"/>
</dbReference>
<dbReference type="InterPro" id="IPR012851">
    <property type="entry name" value="Spore_coat_CotF-like"/>
</dbReference>
<dbReference type="Proteomes" id="UP000255326">
    <property type="component" value="Unassembled WGS sequence"/>
</dbReference>
<dbReference type="EMBL" id="QQAY01000002">
    <property type="protein sequence ID" value="RDI45659.1"/>
    <property type="molecule type" value="Genomic_DNA"/>
</dbReference>
<reference evidence="1 2" key="1">
    <citation type="submission" date="2018-07" db="EMBL/GenBank/DDBJ databases">
        <title>Genomic Encyclopedia of Type Strains, Phase IV (KMG-IV): sequencing the most valuable type-strain genomes for metagenomic binning, comparative biology and taxonomic classification.</title>
        <authorList>
            <person name="Goeker M."/>
        </authorList>
    </citation>
    <scope>NUCLEOTIDE SEQUENCE [LARGE SCALE GENOMIC DNA]</scope>
    <source>
        <strain evidence="1 2">DSM 25281</strain>
    </source>
</reference>
<evidence type="ECO:0000313" key="1">
    <source>
        <dbReference type="EMBL" id="RDI45659.1"/>
    </source>
</evidence>
<dbReference type="OrthoDB" id="1685263at2"/>
<keyword evidence="2" id="KW-1185">Reference proteome</keyword>
<accession>A0A370GQI0</accession>
<evidence type="ECO:0000313" key="2">
    <source>
        <dbReference type="Proteomes" id="UP000255326"/>
    </source>
</evidence>
<comment type="caution">
    <text evidence="1">The sequence shown here is derived from an EMBL/GenBank/DDBJ whole genome shotgun (WGS) entry which is preliminary data.</text>
</comment>
<protein>
    <submittedName>
        <fullName evidence="1">Coat F domain-containing protein</fullName>
    </submittedName>
</protein>
<organism evidence="1 2">
    <name type="scientific">Falsibacillus pallidus</name>
    <dbReference type="NCBI Taxonomy" id="493781"/>
    <lineage>
        <taxon>Bacteria</taxon>
        <taxon>Bacillati</taxon>
        <taxon>Bacillota</taxon>
        <taxon>Bacilli</taxon>
        <taxon>Bacillales</taxon>
        <taxon>Bacillaceae</taxon>
        <taxon>Falsibacillus</taxon>
    </lineage>
</organism>
<dbReference type="RefSeq" id="WP_114744489.1">
    <property type="nucleotide sequence ID" value="NZ_QQAY01000002.1"/>
</dbReference>
<gene>
    <name evidence="1" type="ORF">DFR59_102291</name>
</gene>
<dbReference type="Gene3D" id="1.20.1260.10">
    <property type="match status" value="1"/>
</dbReference>
<dbReference type="AlphaFoldDB" id="A0A370GQI0"/>
<sequence length="96" mass="11313">MPNNIEERGLTEREMLQLCLELEKARCHSITDILTECANEELCSVYRQSLDNAFDIHRELFNILNQKGWYKVLPAHVAQIEEVQNMMRDNLNPDHE</sequence>